<evidence type="ECO:0000313" key="5">
    <source>
        <dbReference type="Proteomes" id="UP000588068"/>
    </source>
</evidence>
<dbReference type="InterPro" id="IPR058581">
    <property type="entry name" value="TM_HPP"/>
</dbReference>
<dbReference type="Pfam" id="PF00571">
    <property type="entry name" value="CBS"/>
    <property type="match status" value="2"/>
</dbReference>
<gene>
    <name evidence="4" type="ORF">HNQ60_000961</name>
</gene>
<dbReference type="Gene3D" id="3.10.580.10">
    <property type="entry name" value="CBS-domain"/>
    <property type="match status" value="1"/>
</dbReference>
<dbReference type="SUPFAM" id="SSF54631">
    <property type="entry name" value="CBS-domain pair"/>
    <property type="match status" value="1"/>
</dbReference>
<dbReference type="CDD" id="cd04600">
    <property type="entry name" value="CBS_pair_HPP_assoc"/>
    <property type="match status" value="1"/>
</dbReference>
<dbReference type="InterPro" id="IPR046342">
    <property type="entry name" value="CBS_dom_sf"/>
</dbReference>
<evidence type="ECO:0000259" key="3">
    <source>
        <dbReference type="PROSITE" id="PS51371"/>
    </source>
</evidence>
<sequence length="385" mass="41741">MDRTAVEQRAPGGLAVIRHWISTFWPAPVLVDTRERARAFAGAGIGILLTAWLGLLLPDPAGLWLVAPLGASAVLVFAVPASPLAQPWSVIGGNTISALVGIACVLLIPDQRLAAAAAVALAIALMFPLRCLHPPGGASALFAVLSHQTEFSFALTPVLFNSVVLVLAGIVYNSLTGRRYPHVQLSPASTGLLLSRFTSSDLDTALAHYNQVLDVSRDDLEELLHHAELAAYHRNLGELRCSDVMSTQPIAVEFGTTLRQAWALLREHRIKALPVIDKSRRLVGIVTVADFMRHVDLDAHDEIGARLRSLVKLSGLTHSDKPEVVGQIMTRQVRVASDDRHVMELMPLFSDGGHHHIPIIDAQNRLVGIITQTDLMRALYKAVRP</sequence>
<accession>A0A841HJA9</accession>
<feature type="domain" description="CBS" evidence="3">
    <location>
        <begin position="245"/>
        <end position="302"/>
    </location>
</feature>
<evidence type="ECO:0000313" key="4">
    <source>
        <dbReference type="EMBL" id="MBB6092115.1"/>
    </source>
</evidence>
<keyword evidence="2" id="KW-0472">Membrane</keyword>
<evidence type="ECO:0000256" key="1">
    <source>
        <dbReference type="PROSITE-ProRule" id="PRU00703"/>
    </source>
</evidence>
<dbReference type="PROSITE" id="PS51371">
    <property type="entry name" value="CBS"/>
    <property type="match status" value="2"/>
</dbReference>
<feature type="transmembrane region" description="Helical" evidence="2">
    <location>
        <begin position="88"/>
        <end position="108"/>
    </location>
</feature>
<dbReference type="SMART" id="SM00116">
    <property type="entry name" value="CBS"/>
    <property type="match status" value="2"/>
</dbReference>
<dbReference type="PANTHER" id="PTHR33741:SF5">
    <property type="entry name" value="TRANSMEMBRANE PROTEIN DDB_G0269096-RELATED"/>
    <property type="match status" value="1"/>
</dbReference>
<dbReference type="Proteomes" id="UP000588068">
    <property type="component" value="Unassembled WGS sequence"/>
</dbReference>
<dbReference type="InterPro" id="IPR000644">
    <property type="entry name" value="CBS_dom"/>
</dbReference>
<keyword evidence="1" id="KW-0129">CBS domain</keyword>
<organism evidence="4 5">
    <name type="scientific">Povalibacter uvarum</name>
    <dbReference type="NCBI Taxonomy" id="732238"/>
    <lineage>
        <taxon>Bacteria</taxon>
        <taxon>Pseudomonadati</taxon>
        <taxon>Pseudomonadota</taxon>
        <taxon>Gammaproteobacteria</taxon>
        <taxon>Steroidobacterales</taxon>
        <taxon>Steroidobacteraceae</taxon>
        <taxon>Povalibacter</taxon>
    </lineage>
</organism>
<dbReference type="AlphaFoldDB" id="A0A841HJA9"/>
<dbReference type="PANTHER" id="PTHR33741">
    <property type="entry name" value="TRANSMEMBRANE PROTEIN DDB_G0269096-RELATED"/>
    <property type="match status" value="1"/>
</dbReference>
<dbReference type="InterPro" id="IPR007065">
    <property type="entry name" value="HPP"/>
</dbReference>
<reference evidence="4 5" key="1">
    <citation type="submission" date="2020-08" db="EMBL/GenBank/DDBJ databases">
        <title>Genomic Encyclopedia of Type Strains, Phase IV (KMG-IV): sequencing the most valuable type-strain genomes for metagenomic binning, comparative biology and taxonomic classification.</title>
        <authorList>
            <person name="Goeker M."/>
        </authorList>
    </citation>
    <scope>NUCLEOTIDE SEQUENCE [LARGE SCALE GENOMIC DNA]</scope>
    <source>
        <strain evidence="4 5">DSM 26723</strain>
    </source>
</reference>
<dbReference type="RefSeq" id="WP_184329866.1">
    <property type="nucleotide sequence ID" value="NZ_JACHHZ010000001.1"/>
</dbReference>
<feature type="transmembrane region" description="Helical" evidence="2">
    <location>
        <begin position="114"/>
        <end position="132"/>
    </location>
</feature>
<feature type="transmembrane region" description="Helical" evidence="2">
    <location>
        <begin position="153"/>
        <end position="172"/>
    </location>
</feature>
<protein>
    <submittedName>
        <fullName evidence="4">CBS domain-containing membrane protein</fullName>
    </submittedName>
</protein>
<proteinExistence type="predicted"/>
<comment type="caution">
    <text evidence="4">The sequence shown here is derived from an EMBL/GenBank/DDBJ whole genome shotgun (WGS) entry which is preliminary data.</text>
</comment>
<keyword evidence="2" id="KW-0812">Transmembrane</keyword>
<name>A0A841HJA9_9GAMM</name>
<dbReference type="Pfam" id="PF04982">
    <property type="entry name" value="TM_HPP"/>
    <property type="match status" value="1"/>
</dbReference>
<feature type="transmembrane region" description="Helical" evidence="2">
    <location>
        <begin position="39"/>
        <end position="57"/>
    </location>
</feature>
<dbReference type="EMBL" id="JACHHZ010000001">
    <property type="protein sequence ID" value="MBB6092115.1"/>
    <property type="molecule type" value="Genomic_DNA"/>
</dbReference>
<feature type="domain" description="CBS" evidence="3">
    <location>
        <begin position="329"/>
        <end position="385"/>
    </location>
</feature>
<keyword evidence="5" id="KW-1185">Reference proteome</keyword>
<keyword evidence="2" id="KW-1133">Transmembrane helix</keyword>
<evidence type="ECO:0000256" key="2">
    <source>
        <dbReference type="SAM" id="Phobius"/>
    </source>
</evidence>